<organism evidence="1 2">
    <name type="scientific">Bowmanella dokdonensis</name>
    <dbReference type="NCBI Taxonomy" id="751969"/>
    <lineage>
        <taxon>Bacteria</taxon>
        <taxon>Pseudomonadati</taxon>
        <taxon>Pseudomonadota</taxon>
        <taxon>Gammaproteobacteria</taxon>
        <taxon>Alteromonadales</taxon>
        <taxon>Alteromonadaceae</taxon>
        <taxon>Bowmanella</taxon>
    </lineage>
</organism>
<gene>
    <name evidence="1" type="ORF">J0A66_20350</name>
</gene>
<protein>
    <recommendedName>
        <fullName evidence="3">Glutamate--cysteine ligase</fullName>
    </recommendedName>
</protein>
<dbReference type="InterPro" id="IPR050141">
    <property type="entry name" value="GCL_type2/YbdK_subfam"/>
</dbReference>
<dbReference type="EMBL" id="JAFKCV010000020">
    <property type="protein sequence ID" value="MBN7827593.1"/>
    <property type="molecule type" value="Genomic_DNA"/>
</dbReference>
<evidence type="ECO:0000313" key="1">
    <source>
        <dbReference type="EMBL" id="MBN7827593.1"/>
    </source>
</evidence>
<dbReference type="RefSeq" id="WP_206575706.1">
    <property type="nucleotide sequence ID" value="NZ_JAFKCV010000020.1"/>
</dbReference>
<dbReference type="GO" id="GO:0042398">
    <property type="term" value="P:modified amino acid biosynthetic process"/>
    <property type="evidence" value="ECO:0007669"/>
    <property type="project" value="InterPro"/>
</dbReference>
<evidence type="ECO:0008006" key="3">
    <source>
        <dbReference type="Google" id="ProtNLM"/>
    </source>
</evidence>
<reference evidence="1" key="1">
    <citation type="submission" date="2021-03" db="EMBL/GenBank/DDBJ databases">
        <title>novel species isolated from a fishpond in China.</title>
        <authorList>
            <person name="Lu H."/>
            <person name="Cai Z."/>
        </authorList>
    </citation>
    <scope>NUCLEOTIDE SEQUENCE</scope>
    <source>
        <strain evidence="1">JCM 30855</strain>
    </source>
</reference>
<dbReference type="GO" id="GO:0004357">
    <property type="term" value="F:glutamate-cysteine ligase activity"/>
    <property type="evidence" value="ECO:0007669"/>
    <property type="project" value="InterPro"/>
</dbReference>
<dbReference type="AlphaFoldDB" id="A0A939IPM5"/>
<name>A0A939IPM5_9ALTE</name>
<keyword evidence="2" id="KW-1185">Reference proteome</keyword>
<proteinExistence type="predicted"/>
<evidence type="ECO:0000313" key="2">
    <source>
        <dbReference type="Proteomes" id="UP000664654"/>
    </source>
</evidence>
<dbReference type="SUPFAM" id="SSF55931">
    <property type="entry name" value="Glutamine synthetase/guanido kinase"/>
    <property type="match status" value="1"/>
</dbReference>
<dbReference type="Gene3D" id="3.30.590.20">
    <property type="match status" value="1"/>
</dbReference>
<accession>A0A939IPM5</accession>
<dbReference type="InterPro" id="IPR006336">
    <property type="entry name" value="GCS2"/>
</dbReference>
<sequence length="496" mass="55749">MGNPIEDGSFSQSDFSAFSSRLEAQLGVLKKLIRQQGFGQDPLKIGAELEMYLVDNEARVAPCNLELLEAADDKQFQAELNRYNMELNLSVFELQGRPFSLMRQEILDKTGYLERIAAEIDTNIVAIGILPTLRQHHLKKEFMTPLPRYQALARRLYEQRGEAFQLNINGEEPVSVTCDDVTAEGANTSFQVHMMMAHDKFASTFNAAQLTQPFVTAVSANSPILLGRLSWDETRVALFKQALDVRLPDDKARWRRPSRVGFGYGWVRRDSWELFAEAVALNPPLLPVLSRESSSEARGMNRLPALDELAVHMGTIWPWNRPVYSAQGSGHVRMEMRAIPAGPTSLDMVANAAFAIGLAAGFAADMEDMMAALPFRHAEYNFYRAAQQGMDASIVWPRPHTHQLVEVPIRDLFEPILDTARRGLQGLGVDASDIKQFLGIIAERIDSGVTGARWQRQTLKTLEVRSNRDEACQQMVKRYVHHARSCIPVSQWPRIA</sequence>
<comment type="caution">
    <text evidence="1">The sequence shown here is derived from an EMBL/GenBank/DDBJ whole genome shotgun (WGS) entry which is preliminary data.</text>
</comment>
<dbReference type="PANTHER" id="PTHR36510">
    <property type="entry name" value="GLUTAMATE--CYSTEINE LIGASE 2-RELATED"/>
    <property type="match status" value="1"/>
</dbReference>
<dbReference type="Proteomes" id="UP000664654">
    <property type="component" value="Unassembled WGS sequence"/>
</dbReference>
<dbReference type="Pfam" id="PF04107">
    <property type="entry name" value="GCS2"/>
    <property type="match status" value="1"/>
</dbReference>
<dbReference type="InterPro" id="IPR014746">
    <property type="entry name" value="Gln_synth/guanido_kin_cat_dom"/>
</dbReference>
<dbReference type="PANTHER" id="PTHR36510:SF3">
    <property type="entry name" value="CONSERVED PROTEIN"/>
    <property type="match status" value="1"/>
</dbReference>